<evidence type="ECO:0008006" key="9">
    <source>
        <dbReference type="Google" id="ProtNLM"/>
    </source>
</evidence>
<dbReference type="FunFam" id="1.20.1280.290:FF:000012">
    <property type="entry name" value="Vacuolar membrane PQ loop repeat protein"/>
    <property type="match status" value="1"/>
</dbReference>
<feature type="transmembrane region" description="Helical" evidence="6">
    <location>
        <begin position="340"/>
        <end position="358"/>
    </location>
</feature>
<evidence type="ECO:0000313" key="7">
    <source>
        <dbReference type="EMBL" id="KAG6744601.1"/>
    </source>
</evidence>
<protein>
    <recommendedName>
        <fullName evidence="9">PQ-loop repeat family protein / transmembrane family protein</fullName>
    </recommendedName>
</protein>
<feature type="compositionally biased region" description="Polar residues" evidence="5">
    <location>
        <begin position="139"/>
        <end position="170"/>
    </location>
</feature>
<dbReference type="InterPro" id="IPR051415">
    <property type="entry name" value="LAAT-1"/>
</dbReference>
<keyword evidence="4 6" id="KW-0472">Membrane</keyword>
<name>A0A8X7Y5N4_POPTO</name>
<comment type="subcellular location">
    <subcellularLocation>
        <location evidence="1">Membrane</location>
        <topology evidence="1">Multi-pass membrane protein</topology>
    </subcellularLocation>
</comment>
<dbReference type="EMBL" id="JAAWWB010000031">
    <property type="protein sequence ID" value="KAG6744601.1"/>
    <property type="molecule type" value="Genomic_DNA"/>
</dbReference>
<evidence type="ECO:0000256" key="6">
    <source>
        <dbReference type="SAM" id="Phobius"/>
    </source>
</evidence>
<dbReference type="AlphaFoldDB" id="A0A8X7Y5N4"/>
<dbReference type="PANTHER" id="PTHR16201:SF44">
    <property type="entry name" value="SEVEN TRANSMEMBRANE PROTEIN 1"/>
    <property type="match status" value="1"/>
</dbReference>
<comment type="caution">
    <text evidence="7">The sequence shown here is derived from an EMBL/GenBank/DDBJ whole genome shotgun (WGS) entry which is preliminary data.</text>
</comment>
<evidence type="ECO:0000256" key="1">
    <source>
        <dbReference type="ARBA" id="ARBA00004141"/>
    </source>
</evidence>
<proteinExistence type="predicted"/>
<feature type="region of interest" description="Disordered" evidence="5">
    <location>
        <begin position="128"/>
        <end position="175"/>
    </location>
</feature>
<keyword evidence="2 6" id="KW-0812">Transmembrane</keyword>
<dbReference type="FunFam" id="1.20.1280.290:FF:000019">
    <property type="entry name" value="PQ-loop repeat family protein / transmembrane family protein"/>
    <property type="match status" value="1"/>
</dbReference>
<dbReference type="Proteomes" id="UP000886885">
    <property type="component" value="Chromosome 16A"/>
</dbReference>
<accession>A0A8X7Y5N4</accession>
<feature type="transmembrane region" description="Helical" evidence="6">
    <location>
        <begin position="89"/>
        <end position="110"/>
    </location>
</feature>
<dbReference type="PANTHER" id="PTHR16201">
    <property type="entry name" value="SEVEN TRANSMEMBRANE PROTEIN 1-RELATED"/>
    <property type="match status" value="1"/>
</dbReference>
<dbReference type="Pfam" id="PF04193">
    <property type="entry name" value="PQ-loop"/>
    <property type="match status" value="2"/>
</dbReference>
<evidence type="ECO:0000313" key="8">
    <source>
        <dbReference type="Proteomes" id="UP000886885"/>
    </source>
</evidence>
<sequence>MPTCPQYCSQWARIYLKYCLCSMKDGISLTLGVISVLSWGVAEIPQIITNYKKKSTEGLSLAFLLTWIIGDLFNVFGCMLEPATLPTQYYMAVLYTITTSVLTAQTIYYGHIYHRLKRNRQCIKATVSSQTEEDGRIRQGNSDAGAQVNNAGKQRNETASPDGTNGSSSPIPFPTLFQKSSPGRELYYMSARSLSSSHTPAVGSFLAQRMASPSFSMRNSIEEPLLGGDATTQSAPDLNTKTMLCVVSVVTLFGTLNLHQSANSRLAGAFENKHQGFVIQVGRKILQASSRMSHENNSDGSGSGIGTFLGWSMAAIYMGGRLPQIFLNIKRGNVEGLNPLMFVFALVGNITYVASILVDSVAWSKIRANLPWLVDAGGCVLLDTCVSLLTQLFYTASIRLLSPPETPVTGEQTAKLSDNCYCDANIVDPLQLSLIGSDTSWIHGIRTFIMAAHQT</sequence>
<evidence type="ECO:0000256" key="3">
    <source>
        <dbReference type="ARBA" id="ARBA00022989"/>
    </source>
</evidence>
<keyword evidence="8" id="KW-1185">Reference proteome</keyword>
<keyword evidence="3 6" id="KW-1133">Transmembrane helix</keyword>
<evidence type="ECO:0000256" key="5">
    <source>
        <dbReference type="SAM" id="MobiDB-lite"/>
    </source>
</evidence>
<dbReference type="GO" id="GO:0016020">
    <property type="term" value="C:membrane"/>
    <property type="evidence" value="ECO:0007669"/>
    <property type="project" value="UniProtKB-SubCell"/>
</dbReference>
<reference evidence="7" key="1">
    <citation type="journal article" date="2020" name="bioRxiv">
        <title>Hybrid origin of Populus tomentosa Carr. identified through genome sequencing and phylogenomic analysis.</title>
        <authorList>
            <person name="An X."/>
            <person name="Gao K."/>
            <person name="Chen Z."/>
            <person name="Li J."/>
            <person name="Yang X."/>
            <person name="Yang X."/>
            <person name="Zhou J."/>
            <person name="Guo T."/>
            <person name="Zhao T."/>
            <person name="Huang S."/>
            <person name="Miao D."/>
            <person name="Khan W.U."/>
            <person name="Rao P."/>
            <person name="Ye M."/>
            <person name="Lei B."/>
            <person name="Liao W."/>
            <person name="Wang J."/>
            <person name="Ji L."/>
            <person name="Li Y."/>
            <person name="Guo B."/>
            <person name="Mustafa N.S."/>
            <person name="Li S."/>
            <person name="Yun Q."/>
            <person name="Keller S.R."/>
            <person name="Mao J."/>
            <person name="Zhang R."/>
            <person name="Strauss S.H."/>
        </authorList>
    </citation>
    <scope>NUCLEOTIDE SEQUENCE</scope>
    <source>
        <strain evidence="7">GM15</strain>
        <tissue evidence="7">Leaf</tissue>
    </source>
</reference>
<evidence type="ECO:0000256" key="4">
    <source>
        <dbReference type="ARBA" id="ARBA00023136"/>
    </source>
</evidence>
<evidence type="ECO:0000256" key="2">
    <source>
        <dbReference type="ARBA" id="ARBA00022692"/>
    </source>
</evidence>
<organism evidence="7 8">
    <name type="scientific">Populus tomentosa</name>
    <name type="common">Chinese white poplar</name>
    <dbReference type="NCBI Taxonomy" id="118781"/>
    <lineage>
        <taxon>Eukaryota</taxon>
        <taxon>Viridiplantae</taxon>
        <taxon>Streptophyta</taxon>
        <taxon>Embryophyta</taxon>
        <taxon>Tracheophyta</taxon>
        <taxon>Spermatophyta</taxon>
        <taxon>Magnoliopsida</taxon>
        <taxon>eudicotyledons</taxon>
        <taxon>Gunneridae</taxon>
        <taxon>Pentapetalae</taxon>
        <taxon>rosids</taxon>
        <taxon>fabids</taxon>
        <taxon>Malpighiales</taxon>
        <taxon>Salicaceae</taxon>
        <taxon>Saliceae</taxon>
        <taxon>Populus</taxon>
    </lineage>
</organism>
<dbReference type="InterPro" id="IPR006603">
    <property type="entry name" value="PQ-loop_rpt"/>
</dbReference>
<feature type="transmembrane region" description="Helical" evidence="6">
    <location>
        <begin position="300"/>
        <end position="320"/>
    </location>
</feature>
<feature type="transmembrane region" description="Helical" evidence="6">
    <location>
        <begin position="59"/>
        <end position="77"/>
    </location>
</feature>
<gene>
    <name evidence="7" type="ORF">POTOM_051237</name>
</gene>
<dbReference type="OrthoDB" id="8048523at2759"/>
<dbReference type="SMART" id="SM00679">
    <property type="entry name" value="CTNS"/>
    <property type="match status" value="2"/>
</dbReference>